<protein>
    <submittedName>
        <fullName evidence="3">3643_t:CDS:1</fullName>
    </submittedName>
</protein>
<name>A0A9N9K8X2_9GLOM</name>
<evidence type="ECO:0000313" key="3">
    <source>
        <dbReference type="EMBL" id="CAG8815882.1"/>
    </source>
</evidence>
<feature type="non-terminal residue" evidence="3">
    <location>
        <position position="1"/>
    </location>
</feature>
<dbReference type="InterPro" id="IPR007021">
    <property type="entry name" value="DUF659"/>
</dbReference>
<comment type="caution">
    <text evidence="3">The sequence shown here is derived from an EMBL/GenBank/DDBJ whole genome shotgun (WGS) entry which is preliminary data.</text>
</comment>
<dbReference type="OrthoDB" id="2423144at2759"/>
<dbReference type="EMBL" id="CAJVQA010043601">
    <property type="protein sequence ID" value="CAG8815882.1"/>
    <property type="molecule type" value="Genomic_DNA"/>
</dbReference>
<proteinExistence type="predicted"/>
<keyword evidence="4" id="KW-1185">Reference proteome</keyword>
<feature type="non-terminal residue" evidence="3">
    <location>
        <position position="244"/>
    </location>
</feature>
<evidence type="ECO:0000256" key="1">
    <source>
        <dbReference type="SAM" id="MobiDB-lite"/>
    </source>
</evidence>
<reference evidence="3" key="1">
    <citation type="submission" date="2021-06" db="EMBL/GenBank/DDBJ databases">
        <authorList>
            <person name="Kallberg Y."/>
            <person name="Tangrot J."/>
            <person name="Rosling A."/>
        </authorList>
    </citation>
    <scope>NUCLEOTIDE SEQUENCE</scope>
    <source>
        <strain evidence="3">FL966</strain>
    </source>
</reference>
<feature type="compositionally biased region" description="Polar residues" evidence="1">
    <location>
        <begin position="1"/>
        <end position="10"/>
    </location>
</feature>
<evidence type="ECO:0000313" key="4">
    <source>
        <dbReference type="Proteomes" id="UP000789759"/>
    </source>
</evidence>
<dbReference type="Proteomes" id="UP000789759">
    <property type="component" value="Unassembled WGS sequence"/>
</dbReference>
<feature type="region of interest" description="Disordered" evidence="1">
    <location>
        <begin position="1"/>
        <end position="21"/>
    </location>
</feature>
<dbReference type="AlphaFoldDB" id="A0A9N9K8X2"/>
<sequence>EEDSSISTFTIDKGKKNIGGHSYSPVWKYFTRREKVAKEKYKATCNLKDESNKKRKSNTQEKLDQYISIIELDQQKIKKIHLAWAKTFAISYLLEQQLAIIIKKLIKYFNKFKFNLRWLTNKKNYSIWNFIIITLEHKEYLYKLCDFSNEIYTGQFLADKINKVLDSVNIDHFLAIVSNNRANVKLARSIISSQHPHIFRAELRSLIETMNIVGEGLKNYSKTRWTTASDSIESILHLEKVLKK</sequence>
<feature type="domain" description="DUF659" evidence="2">
    <location>
        <begin position="118"/>
        <end position="202"/>
    </location>
</feature>
<accession>A0A9N9K8X2</accession>
<evidence type="ECO:0000259" key="2">
    <source>
        <dbReference type="Pfam" id="PF04937"/>
    </source>
</evidence>
<gene>
    <name evidence="3" type="ORF">CPELLU_LOCUS19184</name>
</gene>
<organism evidence="3 4">
    <name type="scientific">Cetraspora pellucida</name>
    <dbReference type="NCBI Taxonomy" id="1433469"/>
    <lineage>
        <taxon>Eukaryota</taxon>
        <taxon>Fungi</taxon>
        <taxon>Fungi incertae sedis</taxon>
        <taxon>Mucoromycota</taxon>
        <taxon>Glomeromycotina</taxon>
        <taxon>Glomeromycetes</taxon>
        <taxon>Diversisporales</taxon>
        <taxon>Gigasporaceae</taxon>
        <taxon>Cetraspora</taxon>
    </lineage>
</organism>
<dbReference type="Pfam" id="PF04937">
    <property type="entry name" value="DUF659"/>
    <property type="match status" value="1"/>
</dbReference>